<accession>A0AAN7LJZ2</accession>
<proteinExistence type="predicted"/>
<keyword evidence="2" id="KW-1185">Reference proteome</keyword>
<reference evidence="1 2" key="1">
    <citation type="journal article" date="2023" name="Hortic Res">
        <title>Pangenome of water caltrop reveals structural variations and asymmetric subgenome divergence after allopolyploidization.</title>
        <authorList>
            <person name="Zhang X."/>
            <person name="Chen Y."/>
            <person name="Wang L."/>
            <person name="Yuan Y."/>
            <person name="Fang M."/>
            <person name="Shi L."/>
            <person name="Lu R."/>
            <person name="Comes H.P."/>
            <person name="Ma Y."/>
            <person name="Chen Y."/>
            <person name="Huang G."/>
            <person name="Zhou Y."/>
            <person name="Zheng Z."/>
            <person name="Qiu Y."/>
        </authorList>
    </citation>
    <scope>NUCLEOTIDE SEQUENCE [LARGE SCALE GENOMIC DNA]</scope>
    <source>
        <strain evidence="1">F231</strain>
    </source>
</reference>
<dbReference type="AlphaFoldDB" id="A0AAN7LJZ2"/>
<dbReference type="EMBL" id="JAXQNO010000016">
    <property type="protein sequence ID" value="KAK4782181.1"/>
    <property type="molecule type" value="Genomic_DNA"/>
</dbReference>
<organism evidence="1 2">
    <name type="scientific">Trapa natans</name>
    <name type="common">Water chestnut</name>
    <dbReference type="NCBI Taxonomy" id="22666"/>
    <lineage>
        <taxon>Eukaryota</taxon>
        <taxon>Viridiplantae</taxon>
        <taxon>Streptophyta</taxon>
        <taxon>Embryophyta</taxon>
        <taxon>Tracheophyta</taxon>
        <taxon>Spermatophyta</taxon>
        <taxon>Magnoliopsida</taxon>
        <taxon>eudicotyledons</taxon>
        <taxon>Gunneridae</taxon>
        <taxon>Pentapetalae</taxon>
        <taxon>rosids</taxon>
        <taxon>malvids</taxon>
        <taxon>Myrtales</taxon>
        <taxon>Lythraceae</taxon>
        <taxon>Trapa</taxon>
    </lineage>
</organism>
<protein>
    <submittedName>
        <fullName evidence="1">Uncharacterized protein</fullName>
    </submittedName>
</protein>
<evidence type="ECO:0000313" key="1">
    <source>
        <dbReference type="EMBL" id="KAK4782181.1"/>
    </source>
</evidence>
<sequence>MGVHGNVNSEVPEASIRCFVANHLLYAVEERADVLGLLCFHSLSSWVFSILTDRLCLVTRESAGCIRAETGFIDGSCIDLLDP</sequence>
<evidence type="ECO:0000313" key="2">
    <source>
        <dbReference type="Proteomes" id="UP001346149"/>
    </source>
</evidence>
<comment type="caution">
    <text evidence="1">The sequence shown here is derived from an EMBL/GenBank/DDBJ whole genome shotgun (WGS) entry which is preliminary data.</text>
</comment>
<gene>
    <name evidence="1" type="ORF">SAY86_016283</name>
</gene>
<dbReference type="Proteomes" id="UP001346149">
    <property type="component" value="Unassembled WGS sequence"/>
</dbReference>
<name>A0AAN7LJZ2_TRANT</name>